<evidence type="ECO:0000259" key="2">
    <source>
        <dbReference type="PROSITE" id="PS51186"/>
    </source>
</evidence>
<evidence type="ECO:0000256" key="1">
    <source>
        <dbReference type="SAM" id="MobiDB-lite"/>
    </source>
</evidence>
<dbReference type="EMBL" id="CAJNXB010001565">
    <property type="protein sequence ID" value="CAF3176536.1"/>
    <property type="molecule type" value="Genomic_DNA"/>
</dbReference>
<name>A0A817PVT4_9BILA</name>
<dbReference type="Proteomes" id="UP000663825">
    <property type="component" value="Unassembled WGS sequence"/>
</dbReference>
<evidence type="ECO:0000313" key="3">
    <source>
        <dbReference type="EMBL" id="CAF3176536.1"/>
    </source>
</evidence>
<evidence type="ECO:0000313" key="4">
    <source>
        <dbReference type="Proteomes" id="UP000663825"/>
    </source>
</evidence>
<dbReference type="Gene3D" id="3.40.630.30">
    <property type="match status" value="1"/>
</dbReference>
<organism evidence="3 4">
    <name type="scientific">Rotaria socialis</name>
    <dbReference type="NCBI Taxonomy" id="392032"/>
    <lineage>
        <taxon>Eukaryota</taxon>
        <taxon>Metazoa</taxon>
        <taxon>Spiralia</taxon>
        <taxon>Gnathifera</taxon>
        <taxon>Rotifera</taxon>
        <taxon>Eurotatoria</taxon>
        <taxon>Bdelloidea</taxon>
        <taxon>Philodinida</taxon>
        <taxon>Philodinidae</taxon>
        <taxon>Rotaria</taxon>
    </lineage>
</organism>
<gene>
    <name evidence="3" type="ORF">TIS948_LOCUS11106</name>
</gene>
<dbReference type="Pfam" id="PF13508">
    <property type="entry name" value="Acetyltransf_7"/>
    <property type="match status" value="1"/>
</dbReference>
<reference evidence="3" key="1">
    <citation type="submission" date="2021-02" db="EMBL/GenBank/DDBJ databases">
        <authorList>
            <person name="Nowell W R."/>
        </authorList>
    </citation>
    <scope>NUCLEOTIDE SEQUENCE</scope>
</reference>
<dbReference type="InterPro" id="IPR016181">
    <property type="entry name" value="Acyl_CoA_acyltransferase"/>
</dbReference>
<feature type="compositionally biased region" description="Acidic residues" evidence="1">
    <location>
        <begin position="158"/>
        <end position="172"/>
    </location>
</feature>
<protein>
    <recommendedName>
        <fullName evidence="2">N-acetyltransferase domain-containing protein</fullName>
    </recommendedName>
</protein>
<feature type="domain" description="N-acetyltransferase" evidence="2">
    <location>
        <begin position="136"/>
        <end position="299"/>
    </location>
</feature>
<feature type="region of interest" description="Disordered" evidence="1">
    <location>
        <begin position="150"/>
        <end position="172"/>
    </location>
</feature>
<dbReference type="Gene3D" id="3.90.228.10">
    <property type="match status" value="1"/>
</dbReference>
<dbReference type="SUPFAM" id="SSF56399">
    <property type="entry name" value="ADP-ribosylation"/>
    <property type="match status" value="1"/>
</dbReference>
<dbReference type="CDD" id="cd04301">
    <property type="entry name" value="NAT_SF"/>
    <property type="match status" value="1"/>
</dbReference>
<sequence length="606" mass="68513">MFTSKKDFALLARQVQLSSREVAAAAATTTATETSTPFLVDVYQVRLWKLLNKPDKADVEAIGQTFKCNPQELLHTIVALYDNSLSDIGGETIYSTICSPKVVTILVVFDNPHVVLKEPTITPIVIKEDDCLDTLLENVEYPDSVFKEVFSDSSSSESSDDDDDDSGSDDNEHDYSVGVGKFLEKVAADKINFNKRLIGCLSFQKITTFPITSQEEHVLDLQLMACRKKYRGHGIGRHLLKLIMNNEFVGEYDAIVTASDQSAIDFYRKFGFTEDAIILSKYKAIGDCWTNTTKMCYLPPYNVVNEDPIRCLTIMDDQFQKWQKTMFSSYQNQAALFNRLKNEMIGLYAKINTQDQIIVSLNRTRFLLAKENASLKLKLSGSKSSGDENNEDIEELETHQMVQEMEKMSITNEKLLIAQMSLLVGDDCNTPMAIEFCRHKLRNSGEYEIKAKKITIDLATIALYKSGLASLHHGSPKSETLLFYFGHHDHLEIIVTAGFTNEDFLYGSFGKDFLYGSFGKGLYFHSTLRNLQIQKPQKFLLCKVALGRTELVSKQKSKSTITLKRNIEYDSVKIFDMDTRDDGDDDDELVIFDSHLALPLFIITLE</sequence>
<comment type="caution">
    <text evidence="3">The sequence shown here is derived from an EMBL/GenBank/DDBJ whole genome shotgun (WGS) entry which is preliminary data.</text>
</comment>
<dbReference type="InterPro" id="IPR000182">
    <property type="entry name" value="GNAT_dom"/>
</dbReference>
<dbReference type="SUPFAM" id="SSF55729">
    <property type="entry name" value="Acyl-CoA N-acyltransferases (Nat)"/>
    <property type="match status" value="1"/>
</dbReference>
<dbReference type="GO" id="GO:0016747">
    <property type="term" value="F:acyltransferase activity, transferring groups other than amino-acyl groups"/>
    <property type="evidence" value="ECO:0007669"/>
    <property type="project" value="InterPro"/>
</dbReference>
<dbReference type="OrthoDB" id="6021986at2759"/>
<dbReference type="AlphaFoldDB" id="A0A817PVT4"/>
<accession>A0A817PVT4</accession>
<dbReference type="PROSITE" id="PS51186">
    <property type="entry name" value="GNAT"/>
    <property type="match status" value="1"/>
</dbReference>
<proteinExistence type="predicted"/>